<evidence type="ECO:0000313" key="3">
    <source>
        <dbReference type="Proteomes" id="UP000008553"/>
    </source>
</evidence>
<keyword evidence="3" id="KW-1185">Reference proteome</keyword>
<proteinExistence type="predicted"/>
<dbReference type="AlphaFoldDB" id="Q7RHK9"/>
<sequence length="338" mass="39437">MFKHRQFYIKFQSFYHLLSCGRFNTLRGFYPDELGKSTTLKFHDNGRIRDYCPNDGSEKNECKTDLDKIKALFLWLFKQNIISRICSLSTDQPKVFIIYIIIWLKFKLNQISHHNITEIKDYYNNYIENSKDYTNCNEHDNDCCSTLKDQLGHDTFKDFIKENEYFMDMDMGMDNISNFYYAFKSLCNMHTECNSQNPDLVNFSKYVKEFGEKYEKLNNDSNNTDGSSHRQILSILSNDYDSFKTKYKDAQCCKSSSLPTIGNKKIIVKGSGETLVHNSEETHAQNSEAIPQSPSIGNKLFIVLSIFAAIPIFLGIAYKVNNIIFKNDFNYIYVNINK</sequence>
<name>Q7RHK9_PLAYO</name>
<comment type="caution">
    <text evidence="2">The sequence shown here is derived from an EMBL/GenBank/DDBJ whole genome shotgun (WGS) entry which is preliminary data.</text>
</comment>
<keyword evidence="1" id="KW-0812">Transmembrane</keyword>
<evidence type="ECO:0000313" key="2">
    <source>
        <dbReference type="EMBL" id="EAA15775.1"/>
    </source>
</evidence>
<dbReference type="NCBIfam" id="TIGR01590">
    <property type="entry name" value="yir-bir-cir_Pla"/>
    <property type="match status" value="1"/>
</dbReference>
<dbReference type="Pfam" id="PF06022">
    <property type="entry name" value="Cir_Bir_Yir"/>
    <property type="match status" value="1"/>
</dbReference>
<dbReference type="EMBL" id="AABL01001190">
    <property type="protein sequence ID" value="EAA15775.1"/>
    <property type="molecule type" value="Genomic_DNA"/>
</dbReference>
<organism evidence="2 3">
    <name type="scientific">Plasmodium yoelii yoelii</name>
    <dbReference type="NCBI Taxonomy" id="73239"/>
    <lineage>
        <taxon>Eukaryota</taxon>
        <taxon>Sar</taxon>
        <taxon>Alveolata</taxon>
        <taxon>Apicomplexa</taxon>
        <taxon>Aconoidasida</taxon>
        <taxon>Haemosporida</taxon>
        <taxon>Plasmodiidae</taxon>
        <taxon>Plasmodium</taxon>
        <taxon>Plasmodium (Vinckeia)</taxon>
    </lineage>
</organism>
<protein>
    <submittedName>
        <fullName evidence="2">Yir1 protein</fullName>
    </submittedName>
</protein>
<dbReference type="PaxDb" id="73239-Q7RHK9"/>
<keyword evidence="1" id="KW-0472">Membrane</keyword>
<dbReference type="InParanoid" id="Q7RHK9"/>
<reference evidence="2 3" key="1">
    <citation type="journal article" date="2002" name="Nature">
        <title>Genome sequence and comparative analysis of the model rodent malaria parasite Plasmodium yoelii yoelii.</title>
        <authorList>
            <person name="Carlton J.M."/>
            <person name="Angiuoli S.V."/>
            <person name="Suh B.B."/>
            <person name="Kooij T.W."/>
            <person name="Pertea M."/>
            <person name="Silva J.C."/>
            <person name="Ermolaeva M.D."/>
            <person name="Allen J.E."/>
            <person name="Selengut J.D."/>
            <person name="Koo H.L."/>
            <person name="Peterson J.D."/>
            <person name="Pop M."/>
            <person name="Kosack D.S."/>
            <person name="Shumway M.F."/>
            <person name="Bidwell S.L."/>
            <person name="Shallom S.J."/>
            <person name="van Aken S.E."/>
            <person name="Riedmuller S.B."/>
            <person name="Feldblyum T.V."/>
            <person name="Cho J.K."/>
            <person name="Quackenbush J."/>
            <person name="Sedegah M."/>
            <person name="Shoaibi A."/>
            <person name="Cummings L.M."/>
            <person name="Florens L."/>
            <person name="Yates J.R."/>
            <person name="Raine J.D."/>
            <person name="Sinden R.E."/>
            <person name="Harris M.A."/>
            <person name="Cunningham D.A."/>
            <person name="Preiser P.R."/>
            <person name="Bergman L.W."/>
            <person name="Vaidya A.B."/>
            <person name="van Lin L.H."/>
            <person name="Janse C.J."/>
            <person name="Waters A.P."/>
            <person name="Smith H.O."/>
            <person name="White O.R."/>
            <person name="Salzberg S.L."/>
            <person name="Venter J.C."/>
            <person name="Fraser C.M."/>
            <person name="Hoffman S.L."/>
            <person name="Gardner M.J."/>
            <person name="Carucci D.J."/>
        </authorList>
    </citation>
    <scope>NUCLEOTIDE SEQUENCE [LARGE SCALE GENOMIC DNA]</scope>
    <source>
        <strain evidence="2 3">17XNL</strain>
    </source>
</reference>
<dbReference type="InterPro" id="IPR006477">
    <property type="entry name" value="Yir_bir_cir"/>
</dbReference>
<dbReference type="Proteomes" id="UP000008553">
    <property type="component" value="Unassembled WGS sequence"/>
</dbReference>
<evidence type="ECO:0000256" key="1">
    <source>
        <dbReference type="SAM" id="Phobius"/>
    </source>
</evidence>
<feature type="transmembrane region" description="Helical" evidence="1">
    <location>
        <begin position="300"/>
        <end position="318"/>
    </location>
</feature>
<accession>Q7RHK9</accession>
<keyword evidence="1" id="KW-1133">Transmembrane helix</keyword>
<gene>
    <name evidence="2" type="ORF">PY03976</name>
</gene>